<evidence type="ECO:0000256" key="1">
    <source>
        <dbReference type="ARBA" id="ARBA00004123"/>
    </source>
</evidence>
<evidence type="ECO:0000256" key="4">
    <source>
        <dbReference type="ARBA" id="ARBA00022771"/>
    </source>
</evidence>
<keyword evidence="5" id="KW-0862">Zinc</keyword>
<dbReference type="SMART" id="SM00355">
    <property type="entry name" value="ZnF_C2H2"/>
    <property type="match status" value="7"/>
</dbReference>
<evidence type="ECO:0000256" key="9">
    <source>
        <dbReference type="SAM" id="MobiDB-lite"/>
    </source>
</evidence>
<dbReference type="EMBL" id="JADFTT010000279">
    <property type="protein sequence ID" value="KAG5763892.1"/>
    <property type="molecule type" value="Genomic_DNA"/>
</dbReference>
<evidence type="ECO:0000256" key="6">
    <source>
        <dbReference type="ARBA" id="ARBA00023125"/>
    </source>
</evidence>
<dbReference type="Pfam" id="PF00096">
    <property type="entry name" value="zf-C2H2"/>
    <property type="match status" value="1"/>
</dbReference>
<gene>
    <name evidence="11" type="ORF">H9Q72_008022</name>
</gene>
<feature type="compositionally biased region" description="Acidic residues" evidence="9">
    <location>
        <begin position="33"/>
        <end position="60"/>
    </location>
</feature>
<dbReference type="GO" id="GO:0008270">
    <property type="term" value="F:zinc ion binding"/>
    <property type="evidence" value="ECO:0007669"/>
    <property type="project" value="UniProtKB-KW"/>
</dbReference>
<dbReference type="GO" id="GO:0000978">
    <property type="term" value="F:RNA polymerase II cis-regulatory region sequence-specific DNA binding"/>
    <property type="evidence" value="ECO:0007669"/>
    <property type="project" value="TreeGrafter"/>
</dbReference>
<evidence type="ECO:0000256" key="7">
    <source>
        <dbReference type="ARBA" id="ARBA00023242"/>
    </source>
</evidence>
<dbReference type="PROSITE" id="PS00028">
    <property type="entry name" value="ZINC_FINGER_C2H2_1"/>
    <property type="match status" value="3"/>
</dbReference>
<evidence type="ECO:0000313" key="12">
    <source>
        <dbReference type="Proteomes" id="UP000750502"/>
    </source>
</evidence>
<dbReference type="AlphaFoldDB" id="A0A9P7HV88"/>
<comment type="subcellular location">
    <subcellularLocation>
        <location evidence="1">Nucleus</location>
    </subcellularLocation>
</comment>
<keyword evidence="6" id="KW-0238">DNA-binding</keyword>
<dbReference type="GO" id="GO:0001228">
    <property type="term" value="F:DNA-binding transcription activator activity, RNA polymerase II-specific"/>
    <property type="evidence" value="ECO:0007669"/>
    <property type="project" value="TreeGrafter"/>
</dbReference>
<reference evidence="11" key="1">
    <citation type="journal article" date="2020" name="bioRxiv">
        <title>Historical genomics reveals the evolutionary mechanisms behind multiple outbreaks of the host-specific coffee wilt pathogen Fusarium xylarioides.</title>
        <authorList>
            <person name="Peck D."/>
            <person name="Nowell R.W."/>
            <person name="Flood J."/>
            <person name="Ryan M.J."/>
            <person name="Barraclough T.G."/>
        </authorList>
    </citation>
    <scope>NUCLEOTIDE SEQUENCE</scope>
    <source>
        <strain evidence="11">IMI 127659i</strain>
    </source>
</reference>
<sequence>MEPARKRIKLEGEPSFSANQCMVVDTPIKEEQLSDEDDSGSEDSGFEGSGSEESDSEGSEEYQSCESGGEEEVKSEPQAAQSSSHELSTSEANTVSNSYCSECRKSFQSSAEKERHNSKWHYTQICFACDEGFPDKKAYQQHRKTHEYPTIPCPGCCEKQFTSYSKMMEHLENGTCKSGCTPRLVESVVATHCEGLHPSSSLNINLRCPTCKKKYARMSPLFRHLENRSCALRDWITETGLLDLLTALHEAIEKKKPSTFQCNICKKNFGKESAVMQHQRDKHERTYCWSCQTNFSSPEKKQKHVMNGTSGKYGTFICNCCDPKVPFGKESEYCDHMWLEHKTCGPCGRAFASAELRKQHDAELHHRCGVCYRFFKSAEELTKHRETHVVKPPVVAPPVQVEPPVQILPPVKREPTPPPRPLSPIIIKLNMPKEPPVNMAAPVAEERVPVKTEAIPVRRVTPTTRPVIFAPYPPRPSAVPVPENKTTQSLITGFLIRKT</sequence>
<dbReference type="PANTHER" id="PTHR24376:SF243">
    <property type="entry name" value="C2H2-TYPE DOMAIN-CONTAINING PROTEIN"/>
    <property type="match status" value="1"/>
</dbReference>
<evidence type="ECO:0000313" key="11">
    <source>
        <dbReference type="EMBL" id="KAG5763892.1"/>
    </source>
</evidence>
<evidence type="ECO:0000256" key="8">
    <source>
        <dbReference type="PROSITE-ProRule" id="PRU00042"/>
    </source>
</evidence>
<evidence type="ECO:0000256" key="3">
    <source>
        <dbReference type="ARBA" id="ARBA00022737"/>
    </source>
</evidence>
<evidence type="ECO:0000256" key="5">
    <source>
        <dbReference type="ARBA" id="ARBA00022833"/>
    </source>
</evidence>
<protein>
    <recommendedName>
        <fullName evidence="10">C2H2-type domain-containing protein</fullName>
    </recommendedName>
</protein>
<dbReference type="Gene3D" id="3.30.160.60">
    <property type="entry name" value="Classic Zinc Finger"/>
    <property type="match status" value="2"/>
</dbReference>
<keyword evidence="3" id="KW-0677">Repeat</keyword>
<dbReference type="PANTHER" id="PTHR24376">
    <property type="entry name" value="ZINC FINGER PROTEIN"/>
    <property type="match status" value="1"/>
</dbReference>
<comment type="caution">
    <text evidence="11">The sequence shown here is derived from an EMBL/GenBank/DDBJ whole genome shotgun (WGS) entry which is preliminary data.</text>
</comment>
<organism evidence="11 12">
    <name type="scientific">Fusarium xylarioides</name>
    <dbReference type="NCBI Taxonomy" id="221167"/>
    <lineage>
        <taxon>Eukaryota</taxon>
        <taxon>Fungi</taxon>
        <taxon>Dikarya</taxon>
        <taxon>Ascomycota</taxon>
        <taxon>Pezizomycotina</taxon>
        <taxon>Sordariomycetes</taxon>
        <taxon>Hypocreomycetidae</taxon>
        <taxon>Hypocreales</taxon>
        <taxon>Nectriaceae</taxon>
        <taxon>Fusarium</taxon>
        <taxon>Fusarium fujikuroi species complex</taxon>
    </lineage>
</organism>
<keyword evidence="2" id="KW-0479">Metal-binding</keyword>
<dbReference type="Proteomes" id="UP000750502">
    <property type="component" value="Unassembled WGS sequence"/>
</dbReference>
<evidence type="ECO:0000256" key="2">
    <source>
        <dbReference type="ARBA" id="ARBA00022723"/>
    </source>
</evidence>
<name>A0A9P7HV88_9HYPO</name>
<dbReference type="OrthoDB" id="6105938at2759"/>
<dbReference type="InterPro" id="IPR013087">
    <property type="entry name" value="Znf_C2H2_type"/>
</dbReference>
<dbReference type="InterPro" id="IPR036236">
    <property type="entry name" value="Znf_C2H2_sf"/>
</dbReference>
<feature type="compositionally biased region" description="Polar residues" evidence="9">
    <location>
        <begin position="78"/>
        <end position="91"/>
    </location>
</feature>
<feature type="domain" description="C2H2-type" evidence="10">
    <location>
        <begin position="260"/>
        <end position="283"/>
    </location>
</feature>
<dbReference type="PROSITE" id="PS50157">
    <property type="entry name" value="ZINC_FINGER_C2H2_2"/>
    <property type="match status" value="2"/>
</dbReference>
<proteinExistence type="predicted"/>
<dbReference type="SUPFAM" id="SSF57667">
    <property type="entry name" value="beta-beta-alpha zinc fingers"/>
    <property type="match status" value="1"/>
</dbReference>
<keyword evidence="12" id="KW-1185">Reference proteome</keyword>
<feature type="domain" description="C2H2-type" evidence="10">
    <location>
        <begin position="366"/>
        <end position="393"/>
    </location>
</feature>
<reference evidence="11" key="2">
    <citation type="submission" date="2020-10" db="EMBL/GenBank/DDBJ databases">
        <authorList>
            <person name="Peck L.D."/>
            <person name="Nowell R.W."/>
            <person name="Flood J."/>
            <person name="Ryan M.J."/>
            <person name="Barraclough T.G."/>
        </authorList>
    </citation>
    <scope>NUCLEOTIDE SEQUENCE</scope>
    <source>
        <strain evidence="11">IMI 127659i</strain>
    </source>
</reference>
<feature type="region of interest" description="Disordered" evidence="9">
    <location>
        <begin position="1"/>
        <end position="91"/>
    </location>
</feature>
<evidence type="ECO:0000259" key="10">
    <source>
        <dbReference type="PROSITE" id="PS50157"/>
    </source>
</evidence>
<keyword evidence="7" id="KW-0539">Nucleus</keyword>
<accession>A0A9P7HV88</accession>
<keyword evidence="4 8" id="KW-0863">Zinc-finger</keyword>
<dbReference type="GO" id="GO:0005634">
    <property type="term" value="C:nucleus"/>
    <property type="evidence" value="ECO:0007669"/>
    <property type="project" value="UniProtKB-SubCell"/>
</dbReference>